<sequence length="261" mass="27145">MLYGKTVVITGVSAGIGARTAELAVSLGADVVGIDINEPKDHCAGFIKGDLSHPEGISAVVRQLPTRFDALLNVAGISGKVGAEATLAVNFYGLRAFAEACAPSIREGGAVISVASVAGYGWRANIERAKAMVGEPGFPDIKAVMQKNGIPNEIGYPLSKELLILWTQKAAHAPLFKDRGIRVNAVSPGPVDTTILKEFRAVLGDQKVDSDIVRVGRAATASDIAPVILFLASDGARWINGANISNDGGLEASINAEVLGF</sequence>
<evidence type="ECO:0000313" key="1">
    <source>
        <dbReference type="EMBL" id="SCB10829.1"/>
    </source>
</evidence>
<dbReference type="EMBL" id="FMAH01000002">
    <property type="protein sequence ID" value="SCB10829.1"/>
    <property type="molecule type" value="Genomic_DNA"/>
</dbReference>
<accession>A0A1C3U5T8</accession>
<dbReference type="RefSeq" id="WP_092843739.1">
    <property type="nucleotide sequence ID" value="NZ_FMAH01000002.1"/>
</dbReference>
<name>A0A1C3U5T8_9HYPH</name>
<gene>
    <name evidence="1" type="ORF">GA0061102_100216</name>
</gene>
<protein>
    <submittedName>
        <fullName evidence="1">NAD(P)-dependent dehydrogenase, short-chain alcohol dehydrogenase family</fullName>
    </submittedName>
</protein>
<keyword evidence="2" id="KW-1185">Reference proteome</keyword>
<dbReference type="AlphaFoldDB" id="A0A1C3U5T8"/>
<dbReference type="PANTHER" id="PTHR43975">
    <property type="entry name" value="ZGC:101858"/>
    <property type="match status" value="1"/>
</dbReference>
<dbReference type="PRINTS" id="PR00081">
    <property type="entry name" value="GDHRDH"/>
</dbReference>
<dbReference type="OrthoDB" id="9809287at2"/>
<dbReference type="Pfam" id="PF13561">
    <property type="entry name" value="adh_short_C2"/>
    <property type="match status" value="1"/>
</dbReference>
<dbReference type="Pfam" id="PF00106">
    <property type="entry name" value="adh_short"/>
    <property type="match status" value="1"/>
</dbReference>
<dbReference type="NCBIfam" id="NF009092">
    <property type="entry name" value="PRK12428.1"/>
    <property type="match status" value="1"/>
</dbReference>
<reference evidence="2" key="1">
    <citation type="submission" date="2016-08" db="EMBL/GenBank/DDBJ databases">
        <authorList>
            <person name="Varghese N."/>
            <person name="Submissions Spin"/>
        </authorList>
    </citation>
    <scope>NUCLEOTIDE SEQUENCE [LARGE SCALE GENOMIC DNA]</scope>
    <source>
        <strain evidence="2">HAMBI 2971</strain>
    </source>
</reference>
<dbReference type="SUPFAM" id="SSF51735">
    <property type="entry name" value="NAD(P)-binding Rossmann-fold domains"/>
    <property type="match status" value="1"/>
</dbReference>
<organism evidence="1 2">
    <name type="scientific">Rhizobium miluonense</name>
    <dbReference type="NCBI Taxonomy" id="411945"/>
    <lineage>
        <taxon>Bacteria</taxon>
        <taxon>Pseudomonadati</taxon>
        <taxon>Pseudomonadota</taxon>
        <taxon>Alphaproteobacteria</taxon>
        <taxon>Hyphomicrobiales</taxon>
        <taxon>Rhizobiaceae</taxon>
        <taxon>Rhizobium/Agrobacterium group</taxon>
        <taxon>Rhizobium</taxon>
    </lineage>
</organism>
<proteinExistence type="predicted"/>
<dbReference type="InterPro" id="IPR002347">
    <property type="entry name" value="SDR_fam"/>
</dbReference>
<dbReference type="Proteomes" id="UP000199435">
    <property type="component" value="Unassembled WGS sequence"/>
</dbReference>
<dbReference type="PANTHER" id="PTHR43975:SF2">
    <property type="entry name" value="EG:BACR7A4.14 PROTEIN-RELATED"/>
    <property type="match status" value="1"/>
</dbReference>
<dbReference type="InterPro" id="IPR036291">
    <property type="entry name" value="NAD(P)-bd_dom_sf"/>
</dbReference>
<dbReference type="Gene3D" id="3.40.50.720">
    <property type="entry name" value="NAD(P)-binding Rossmann-like Domain"/>
    <property type="match status" value="1"/>
</dbReference>
<dbReference type="STRING" id="411945.GA0061102_100216"/>
<evidence type="ECO:0000313" key="2">
    <source>
        <dbReference type="Proteomes" id="UP000199435"/>
    </source>
</evidence>